<keyword evidence="2" id="KW-0732">Signal</keyword>
<dbReference type="PROSITE" id="PS51257">
    <property type="entry name" value="PROKAR_LIPOPROTEIN"/>
    <property type="match status" value="1"/>
</dbReference>
<evidence type="ECO:0000313" key="5">
    <source>
        <dbReference type="Proteomes" id="UP000198553"/>
    </source>
</evidence>
<evidence type="ECO:0000259" key="3">
    <source>
        <dbReference type="Pfam" id="PF18652"/>
    </source>
</evidence>
<proteinExistence type="predicted"/>
<dbReference type="RefSeq" id="WP_090745764.1">
    <property type="nucleotide sequence ID" value="NZ_FOBW01000008.1"/>
</dbReference>
<sequence>MVKKYLFSLLCIIALLSACSGSEENANQDATGTENGDENSEKIEVDKGLLNVEITLPATFFEDEEDRNSTIADAEKEGIDITKNDDGSLTYNMSKKKHREMLQEMETELVATIDEMRNGKDYPSIQDITYNDSFSEFTMIVDREAYENSFDAFATFGLGLSGMYYQLFSGVDPDDYQVKIRVEDAATKETINEVIYPDALEEMEEGEQEDQGHAGSHTGG</sequence>
<evidence type="ECO:0000256" key="1">
    <source>
        <dbReference type="SAM" id="MobiDB-lite"/>
    </source>
</evidence>
<dbReference type="EMBL" id="FOBW01000008">
    <property type="protein sequence ID" value="SEN01255.1"/>
    <property type="molecule type" value="Genomic_DNA"/>
</dbReference>
<feature type="compositionally biased region" description="Polar residues" evidence="1">
    <location>
        <begin position="23"/>
        <end position="34"/>
    </location>
</feature>
<feature type="region of interest" description="Disordered" evidence="1">
    <location>
        <begin position="23"/>
        <end position="44"/>
    </location>
</feature>
<protein>
    <recommendedName>
        <fullName evidence="3">Antigen I/II N-terminal domain-containing protein</fullName>
    </recommendedName>
</protein>
<evidence type="ECO:0000256" key="2">
    <source>
        <dbReference type="SAM" id="SignalP"/>
    </source>
</evidence>
<dbReference type="InterPro" id="IPR041324">
    <property type="entry name" value="AgI/II_N"/>
</dbReference>
<dbReference type="OrthoDB" id="1849839at2"/>
<name>A0A1H8D206_9BACI</name>
<dbReference type="Pfam" id="PF18652">
    <property type="entry name" value="Adhesin_P1_N"/>
    <property type="match status" value="1"/>
</dbReference>
<keyword evidence="5" id="KW-1185">Reference proteome</keyword>
<reference evidence="5" key="1">
    <citation type="submission" date="2016-10" db="EMBL/GenBank/DDBJ databases">
        <authorList>
            <person name="Varghese N."/>
            <person name="Submissions S."/>
        </authorList>
    </citation>
    <scope>NUCLEOTIDE SEQUENCE [LARGE SCALE GENOMIC DNA]</scope>
    <source>
        <strain evidence="5">B48,IBRC-M 10115,DSM 25386,CECT 8001</strain>
    </source>
</reference>
<dbReference type="AlphaFoldDB" id="A0A1H8D206"/>
<feature type="signal peptide" evidence="2">
    <location>
        <begin position="1"/>
        <end position="26"/>
    </location>
</feature>
<dbReference type="STRING" id="930146.SAMN05192533_10843"/>
<accession>A0A1H8D206</accession>
<dbReference type="Proteomes" id="UP000198553">
    <property type="component" value="Unassembled WGS sequence"/>
</dbReference>
<feature type="domain" description="Antigen I/II N-terminal" evidence="3">
    <location>
        <begin position="65"/>
        <end position="151"/>
    </location>
</feature>
<feature type="chain" id="PRO_5011616963" description="Antigen I/II N-terminal domain-containing protein" evidence="2">
    <location>
        <begin position="27"/>
        <end position="220"/>
    </location>
</feature>
<feature type="region of interest" description="Disordered" evidence="1">
    <location>
        <begin position="201"/>
        <end position="220"/>
    </location>
</feature>
<organism evidence="4 5">
    <name type="scientific">Mesobacillus persicus</name>
    <dbReference type="NCBI Taxonomy" id="930146"/>
    <lineage>
        <taxon>Bacteria</taxon>
        <taxon>Bacillati</taxon>
        <taxon>Bacillota</taxon>
        <taxon>Bacilli</taxon>
        <taxon>Bacillales</taxon>
        <taxon>Bacillaceae</taxon>
        <taxon>Mesobacillus</taxon>
    </lineage>
</organism>
<evidence type="ECO:0000313" key="4">
    <source>
        <dbReference type="EMBL" id="SEN01255.1"/>
    </source>
</evidence>
<gene>
    <name evidence="4" type="ORF">SAMN05192533_10843</name>
</gene>